<dbReference type="AlphaFoldDB" id="A0A365XRW3"/>
<evidence type="ECO:0000313" key="3">
    <source>
        <dbReference type="EMBL" id="RBL89087.1"/>
    </source>
</evidence>
<gene>
    <name evidence="3" type="ORF">DF182_21350</name>
</gene>
<name>A0A365XRW3_9BACT</name>
<protein>
    <submittedName>
        <fullName evidence="3">TolC family protein</fullName>
    </submittedName>
</protein>
<evidence type="ECO:0000313" key="4">
    <source>
        <dbReference type="Proteomes" id="UP000253410"/>
    </source>
</evidence>
<evidence type="ECO:0000256" key="1">
    <source>
        <dbReference type="ARBA" id="ARBA00007613"/>
    </source>
</evidence>
<feature type="signal peptide" evidence="2">
    <location>
        <begin position="1"/>
        <end position="21"/>
    </location>
</feature>
<reference evidence="3 4" key="1">
    <citation type="submission" date="2018-05" db="EMBL/GenBank/DDBJ databases">
        <title>Chitinophaga sp. K3CV102501T nov., isolated from isolated from a monsoon evergreen broad-leaved forest soil.</title>
        <authorList>
            <person name="Lv Y."/>
        </authorList>
    </citation>
    <scope>NUCLEOTIDE SEQUENCE [LARGE SCALE GENOMIC DNA]</scope>
    <source>
        <strain evidence="3 4">GDMCC 1.1325</strain>
    </source>
</reference>
<dbReference type="InterPro" id="IPR003423">
    <property type="entry name" value="OMP_efflux"/>
</dbReference>
<dbReference type="PANTHER" id="PTHR30203">
    <property type="entry name" value="OUTER MEMBRANE CATION EFFLUX PROTEIN"/>
    <property type="match status" value="1"/>
</dbReference>
<dbReference type="Pfam" id="PF02321">
    <property type="entry name" value="OEP"/>
    <property type="match status" value="1"/>
</dbReference>
<feature type="chain" id="PRO_5017050556" evidence="2">
    <location>
        <begin position="22"/>
        <end position="416"/>
    </location>
</feature>
<dbReference type="Proteomes" id="UP000253410">
    <property type="component" value="Unassembled WGS sequence"/>
</dbReference>
<keyword evidence="4" id="KW-1185">Reference proteome</keyword>
<sequence length="416" mass="47513">MRRAIYLIISCTMGIPFMSRAQTTLTLPGALHAARTNNPFLKPASLNTAIAQSDVITAGLRPNPVLNNQTLQLMNSRNFAPNTRFYDKENRQTWWQLTKQFQLSGQRRLKQQFATGNVTVAEKTFADVERNILTETGNKWLDVWYNKVNLQLIREAKVNIDSLVKTQEIRLRNQVISSSELARTQLLLQQYQLQYNNAAQSYRNELQNLQLLTGQADSIAIDERDPVISLEMTQELDSLVSLSLVQRPDVQQAQATISAAKSNISLQKALAKPTPELGFIYNPQNTIPYFGVFATIDLPVFSRNQGEIRKSKIVLQQSEQSLSALQKQVSTEVQATWHTYQVNRETVDKYKSILPQAETILQSVKYAYTKGGTTIIDFLEAQRTWFETQKMYYDALYNYRKSYLQLLQVTGLINQL</sequence>
<dbReference type="EMBL" id="QFFJ01000002">
    <property type="protein sequence ID" value="RBL89087.1"/>
    <property type="molecule type" value="Genomic_DNA"/>
</dbReference>
<dbReference type="SUPFAM" id="SSF56954">
    <property type="entry name" value="Outer membrane efflux proteins (OEP)"/>
    <property type="match status" value="1"/>
</dbReference>
<evidence type="ECO:0000256" key="2">
    <source>
        <dbReference type="SAM" id="SignalP"/>
    </source>
</evidence>
<dbReference type="RefSeq" id="WP_113617831.1">
    <property type="nucleotide sequence ID" value="NZ_QFFJ01000002.1"/>
</dbReference>
<keyword evidence="2" id="KW-0732">Signal</keyword>
<proteinExistence type="inferred from homology"/>
<dbReference type="InterPro" id="IPR010131">
    <property type="entry name" value="MdtP/NodT-like"/>
</dbReference>
<dbReference type="PANTHER" id="PTHR30203:SF24">
    <property type="entry name" value="BLR4935 PROTEIN"/>
    <property type="match status" value="1"/>
</dbReference>
<dbReference type="Gene3D" id="1.20.1600.10">
    <property type="entry name" value="Outer membrane efflux proteins (OEP)"/>
    <property type="match status" value="1"/>
</dbReference>
<organism evidence="3 4">
    <name type="scientific">Chitinophaga flava</name>
    <dbReference type="NCBI Taxonomy" id="2259036"/>
    <lineage>
        <taxon>Bacteria</taxon>
        <taxon>Pseudomonadati</taxon>
        <taxon>Bacteroidota</taxon>
        <taxon>Chitinophagia</taxon>
        <taxon>Chitinophagales</taxon>
        <taxon>Chitinophagaceae</taxon>
        <taxon>Chitinophaga</taxon>
    </lineage>
</organism>
<dbReference type="GO" id="GO:0015562">
    <property type="term" value="F:efflux transmembrane transporter activity"/>
    <property type="evidence" value="ECO:0007669"/>
    <property type="project" value="InterPro"/>
</dbReference>
<comment type="similarity">
    <text evidence="1">Belongs to the outer membrane factor (OMF) (TC 1.B.17) family.</text>
</comment>
<dbReference type="OrthoDB" id="9791261at2"/>
<comment type="caution">
    <text evidence="3">The sequence shown here is derived from an EMBL/GenBank/DDBJ whole genome shotgun (WGS) entry which is preliminary data.</text>
</comment>
<accession>A0A365XRW3</accession>